<gene>
    <name evidence="2" type="ORF">AS189_13375</name>
</gene>
<dbReference type="InterPro" id="IPR023813">
    <property type="entry name" value="HsmA-like"/>
</dbReference>
<dbReference type="NCBIfam" id="TIGR03987">
    <property type="entry name" value="HsmA family protein"/>
    <property type="match status" value="1"/>
</dbReference>
<evidence type="ECO:0008006" key="4">
    <source>
        <dbReference type="Google" id="ProtNLM"/>
    </source>
</evidence>
<keyword evidence="1" id="KW-1133">Transmembrane helix</keyword>
<keyword evidence="1" id="KW-0812">Transmembrane</keyword>
<dbReference type="OrthoDB" id="5396526at2"/>
<keyword evidence="1" id="KW-0472">Membrane</keyword>
<reference evidence="3" key="1">
    <citation type="submission" date="2015-11" db="EMBL/GenBank/DDBJ databases">
        <authorList>
            <person name="Kumar R."/>
            <person name="Singh D."/>
            <person name="Swarnkar M.K."/>
            <person name="Singh A.K."/>
            <person name="Kumar S."/>
        </authorList>
    </citation>
    <scope>NUCLEOTIDE SEQUENCE [LARGE SCALE GENOMIC DNA]</scope>
    <source>
        <strain evidence="3">ERGS4:06</strain>
    </source>
</reference>
<proteinExistence type="predicted"/>
<feature type="transmembrane region" description="Helical" evidence="1">
    <location>
        <begin position="6"/>
        <end position="24"/>
    </location>
</feature>
<dbReference type="Proteomes" id="UP000059574">
    <property type="component" value="Chromosome"/>
</dbReference>
<feature type="transmembrane region" description="Helical" evidence="1">
    <location>
        <begin position="71"/>
        <end position="97"/>
    </location>
</feature>
<sequence length="131" mass="14194">MLLPAIILITSALVFYSIGVWSEHVQRVLKWWHVGFFALGLACDASGTFLMSRIAASGEVQASGAGAGLNAVMAVTGAVALLLMVVHLGWAVVVLLRNREVEKRRFHKFSLLVWGIWLIPYFTGAIGTNLG</sequence>
<name>A0A0S2M0Y7_9MICC</name>
<organism evidence="2 3">
    <name type="scientific">Arthrobacter alpinus</name>
    <dbReference type="NCBI Taxonomy" id="656366"/>
    <lineage>
        <taxon>Bacteria</taxon>
        <taxon>Bacillati</taxon>
        <taxon>Actinomycetota</taxon>
        <taxon>Actinomycetes</taxon>
        <taxon>Micrococcales</taxon>
        <taxon>Micrococcaceae</taxon>
        <taxon>Arthrobacter</taxon>
    </lineage>
</organism>
<evidence type="ECO:0000313" key="3">
    <source>
        <dbReference type="Proteomes" id="UP000059574"/>
    </source>
</evidence>
<protein>
    <recommendedName>
        <fullName evidence="4">TIGR03987 family protein</fullName>
    </recommendedName>
</protein>
<dbReference type="EMBL" id="CP013200">
    <property type="protein sequence ID" value="ALO67310.1"/>
    <property type="molecule type" value="Genomic_DNA"/>
</dbReference>
<reference evidence="2 3" key="2">
    <citation type="journal article" date="2016" name="J. Biotechnol.">
        <title>Complete genome sequence of Arthrobacter alpinus ERGS4:06, a yellow pigmented bacterium tolerant to cold and radiations isolated from Sikkim Himalaya.</title>
        <authorList>
            <person name="Kumar R."/>
            <person name="Singh D."/>
            <person name="Swarnkar M.K."/>
            <person name="Singh A.K."/>
            <person name="Kumar S."/>
        </authorList>
    </citation>
    <scope>NUCLEOTIDE SEQUENCE [LARGE SCALE GENOMIC DNA]</scope>
    <source>
        <strain evidence="2 3">ERGS4:06</strain>
    </source>
</reference>
<evidence type="ECO:0000256" key="1">
    <source>
        <dbReference type="SAM" id="Phobius"/>
    </source>
</evidence>
<feature type="transmembrane region" description="Helical" evidence="1">
    <location>
        <begin position="109"/>
        <end position="130"/>
    </location>
</feature>
<dbReference type="RefSeq" id="WP_062289877.1">
    <property type="nucleotide sequence ID" value="NZ_CP013200.1"/>
</dbReference>
<accession>A0A0S2M0Y7</accession>
<feature type="transmembrane region" description="Helical" evidence="1">
    <location>
        <begin position="31"/>
        <end position="51"/>
    </location>
</feature>
<dbReference type="AlphaFoldDB" id="A0A0S2M0Y7"/>
<evidence type="ECO:0000313" key="2">
    <source>
        <dbReference type="EMBL" id="ALO67310.1"/>
    </source>
</evidence>